<dbReference type="GO" id="GO:0016559">
    <property type="term" value="P:peroxisome fission"/>
    <property type="evidence" value="ECO:0007669"/>
    <property type="project" value="TreeGrafter"/>
</dbReference>
<proteinExistence type="inferred from homology"/>
<sequence length="159" mass="18235">MTEKFVLPGIQEINTPTSPISVEELEILRHQYYSEGQFVSLQTRFNYAWGLVRSQTVSDQQFGVKLLTDLFKDSPERRREVLYYLSIGNYKLQEYSKARKYADILLEIEPDNRQAAQLRQVIEDRLAKEGLIGVAITSGVIAAAAAAITFFAKYHNTRR</sequence>
<dbReference type="SUPFAM" id="SSF48452">
    <property type="entry name" value="TPR-like"/>
    <property type="match status" value="1"/>
</dbReference>
<dbReference type="PANTHER" id="PTHR13247">
    <property type="entry name" value="TETRATRICOPEPTIDE REPEAT PROTEIN 11 TPR REPEAT PROTEIN 11"/>
    <property type="match status" value="1"/>
</dbReference>
<dbReference type="Pfam" id="PF14852">
    <property type="entry name" value="Fis1_TPR_N"/>
    <property type="match status" value="1"/>
</dbReference>
<dbReference type="AlphaFoldDB" id="A0A5E8C2U8"/>
<keyword evidence="12" id="KW-1185">Reference proteome</keyword>
<dbReference type="Pfam" id="PF14853">
    <property type="entry name" value="Fis1_TPR_C"/>
    <property type="match status" value="1"/>
</dbReference>
<evidence type="ECO:0000313" key="12">
    <source>
        <dbReference type="Proteomes" id="UP000398389"/>
    </source>
</evidence>
<name>A0A5E8C2U8_9ASCO</name>
<evidence type="ECO:0000256" key="5">
    <source>
        <dbReference type="ARBA" id="ARBA00022787"/>
    </source>
</evidence>
<reference evidence="11 12" key="1">
    <citation type="submission" date="2019-09" db="EMBL/GenBank/DDBJ databases">
        <authorList>
            <person name="Brejova B."/>
        </authorList>
    </citation>
    <scope>NUCLEOTIDE SEQUENCE [LARGE SCALE GENOMIC DNA]</scope>
</reference>
<evidence type="ECO:0000256" key="9">
    <source>
        <dbReference type="PIRNR" id="PIRNR008835"/>
    </source>
</evidence>
<evidence type="ECO:0000256" key="1">
    <source>
        <dbReference type="ARBA" id="ARBA00004572"/>
    </source>
</evidence>
<evidence type="ECO:0000256" key="4">
    <source>
        <dbReference type="ARBA" id="ARBA00022692"/>
    </source>
</evidence>
<comment type="domain">
    <text evidence="9">The C-terminus is required for mitochondrial localization, while the N-terminus is necessary for mitochondrial fission.</text>
</comment>
<protein>
    <recommendedName>
        <fullName evidence="3 9">Mitochondrial fission 1 protein</fullName>
    </recommendedName>
</protein>
<keyword evidence="6 10" id="KW-1133">Transmembrane helix</keyword>
<organism evidence="11 12">
    <name type="scientific">Magnusiomyces paraingens</name>
    <dbReference type="NCBI Taxonomy" id="2606893"/>
    <lineage>
        <taxon>Eukaryota</taxon>
        <taxon>Fungi</taxon>
        <taxon>Dikarya</taxon>
        <taxon>Ascomycota</taxon>
        <taxon>Saccharomycotina</taxon>
        <taxon>Dipodascomycetes</taxon>
        <taxon>Dipodascales</taxon>
        <taxon>Dipodascaceae</taxon>
        <taxon>Magnusiomyces</taxon>
    </lineage>
</organism>
<keyword evidence="8 9" id="KW-0472">Membrane</keyword>
<evidence type="ECO:0000313" key="11">
    <source>
        <dbReference type="EMBL" id="VVT55475.1"/>
    </source>
</evidence>
<dbReference type="InterPro" id="IPR011990">
    <property type="entry name" value="TPR-like_helical_dom_sf"/>
</dbReference>
<evidence type="ECO:0000256" key="10">
    <source>
        <dbReference type="SAM" id="Phobius"/>
    </source>
</evidence>
<dbReference type="EMBL" id="CABVLU010000003">
    <property type="protein sequence ID" value="VVT55475.1"/>
    <property type="molecule type" value="Genomic_DNA"/>
</dbReference>
<dbReference type="GO" id="GO:0000422">
    <property type="term" value="P:autophagy of mitochondrion"/>
    <property type="evidence" value="ECO:0007669"/>
    <property type="project" value="TreeGrafter"/>
</dbReference>
<evidence type="ECO:0000256" key="8">
    <source>
        <dbReference type="ARBA" id="ARBA00023136"/>
    </source>
</evidence>
<evidence type="ECO:0000256" key="7">
    <source>
        <dbReference type="ARBA" id="ARBA00023128"/>
    </source>
</evidence>
<dbReference type="InterPro" id="IPR016543">
    <property type="entry name" value="Fis1"/>
</dbReference>
<evidence type="ECO:0000256" key="3">
    <source>
        <dbReference type="ARBA" id="ARBA00014314"/>
    </source>
</evidence>
<evidence type="ECO:0000256" key="2">
    <source>
        <dbReference type="ARBA" id="ARBA00008937"/>
    </source>
</evidence>
<comment type="subcellular location">
    <subcellularLocation>
        <location evidence="1">Mitochondrion outer membrane</location>
        <topology evidence="1">Single-pass membrane protein</topology>
    </subcellularLocation>
</comment>
<dbReference type="InterPro" id="IPR028058">
    <property type="entry name" value="Fis1_TPR_N"/>
</dbReference>
<dbReference type="InterPro" id="IPR028061">
    <property type="entry name" value="Fis1_TPR_C"/>
</dbReference>
<accession>A0A5E8C2U8</accession>
<comment type="similarity">
    <text evidence="2 9">Belongs to the FIS1 family.</text>
</comment>
<comment type="function">
    <text evidence="9">Has a role in mitochondrial fission.</text>
</comment>
<dbReference type="Proteomes" id="UP000398389">
    <property type="component" value="Unassembled WGS sequence"/>
</dbReference>
<dbReference type="GO" id="GO:0005778">
    <property type="term" value="C:peroxisomal membrane"/>
    <property type="evidence" value="ECO:0007669"/>
    <property type="project" value="TreeGrafter"/>
</dbReference>
<dbReference type="RefSeq" id="XP_031855221.1">
    <property type="nucleotide sequence ID" value="XM_031999330.1"/>
</dbReference>
<dbReference type="PIRSF" id="PIRSF008835">
    <property type="entry name" value="TPR_repeat_11_Fis1"/>
    <property type="match status" value="1"/>
</dbReference>
<keyword evidence="7 9" id="KW-0496">Mitochondrion</keyword>
<evidence type="ECO:0000256" key="6">
    <source>
        <dbReference type="ARBA" id="ARBA00022989"/>
    </source>
</evidence>
<gene>
    <name evidence="11" type="ORF">SAPINGB_P004615</name>
</gene>
<keyword evidence="4 10" id="KW-0812">Transmembrane</keyword>
<dbReference type="GeneID" id="43583430"/>
<dbReference type="Gene3D" id="1.25.40.10">
    <property type="entry name" value="Tetratricopeptide repeat domain"/>
    <property type="match status" value="1"/>
</dbReference>
<dbReference type="GO" id="GO:0000266">
    <property type="term" value="P:mitochondrial fission"/>
    <property type="evidence" value="ECO:0007669"/>
    <property type="project" value="UniProtKB-UniRule"/>
</dbReference>
<feature type="transmembrane region" description="Helical" evidence="10">
    <location>
        <begin position="130"/>
        <end position="152"/>
    </location>
</feature>
<keyword evidence="5 9" id="KW-1000">Mitochondrion outer membrane</keyword>
<dbReference type="InterPro" id="IPR033745">
    <property type="entry name" value="Fis1_cytosol"/>
</dbReference>
<dbReference type="PANTHER" id="PTHR13247:SF0">
    <property type="entry name" value="MITOCHONDRIAL FISSION 1 PROTEIN"/>
    <property type="match status" value="1"/>
</dbReference>
<dbReference type="CDD" id="cd12212">
    <property type="entry name" value="Fis1"/>
    <property type="match status" value="1"/>
</dbReference>
<dbReference type="OrthoDB" id="421154at2759"/>
<dbReference type="GO" id="GO:0005741">
    <property type="term" value="C:mitochondrial outer membrane"/>
    <property type="evidence" value="ECO:0007669"/>
    <property type="project" value="UniProtKB-SubCell"/>
</dbReference>